<evidence type="ECO:0000313" key="4">
    <source>
        <dbReference type="EMBL" id="CAC5362275.1"/>
    </source>
</evidence>
<dbReference type="Pfam" id="PF20720">
    <property type="entry name" value="nSTAND3"/>
    <property type="match status" value="1"/>
</dbReference>
<accession>A0A6J8A717</accession>
<feature type="coiled-coil region" evidence="1">
    <location>
        <begin position="145"/>
        <end position="172"/>
    </location>
</feature>
<sequence length="366" mass="41688">MKKIINLKNTKRINAAQLEILRSVRGTVWPPPLPPMPVGTKPSSSKDFDLTLMICLMRNLGGLSTPSNGWDQLPLPNETIPGADLATLKWYRNQLAHMTITSMDINEFTDKWTRVDKALTSLDKGQRPHEVTEILNYDLDGEQAKTLANAELKLLKKEYLECEKEKKQIESVLFICEKEKEQIKSDLSHHKEGNLPKNIADANASLVKTWLNDDKSFYDTKASDFVYDTVKEFSCILVTSSSGLGKTATIRHIALKLQSEGFEIVSVEYPEDIIKYITIKKQVFLIDDVLGKYDLNPNLLEQWERINEKLISCLGKESGSHKILCTLRSQLALNKRFEHASTILNKEIINLEHLYSFKRRKAANID</sequence>
<reference evidence="4 5" key="1">
    <citation type="submission" date="2020-06" db="EMBL/GenBank/DDBJ databases">
        <authorList>
            <person name="Li R."/>
            <person name="Bekaert M."/>
        </authorList>
    </citation>
    <scope>NUCLEOTIDE SEQUENCE [LARGE SCALE GENOMIC DNA]</scope>
    <source>
        <strain evidence="5">wild</strain>
    </source>
</reference>
<dbReference type="InterPro" id="IPR041249">
    <property type="entry name" value="HEPN_DZIP3"/>
</dbReference>
<proteinExistence type="predicted"/>
<dbReference type="InterPro" id="IPR027417">
    <property type="entry name" value="P-loop_NTPase"/>
</dbReference>
<evidence type="ECO:0000259" key="2">
    <source>
        <dbReference type="Pfam" id="PF18738"/>
    </source>
</evidence>
<dbReference type="InterPro" id="IPR049050">
    <property type="entry name" value="nSTAND3"/>
</dbReference>
<dbReference type="Proteomes" id="UP000507470">
    <property type="component" value="Unassembled WGS sequence"/>
</dbReference>
<dbReference type="Pfam" id="PF18738">
    <property type="entry name" value="HEPN_DZIP3"/>
    <property type="match status" value="1"/>
</dbReference>
<dbReference type="AlphaFoldDB" id="A0A6J8A717"/>
<evidence type="ECO:0000256" key="1">
    <source>
        <dbReference type="SAM" id="Coils"/>
    </source>
</evidence>
<feature type="domain" description="Novel STAND NTPase 3" evidence="3">
    <location>
        <begin position="217"/>
        <end position="361"/>
    </location>
</feature>
<evidence type="ECO:0000259" key="3">
    <source>
        <dbReference type="Pfam" id="PF20720"/>
    </source>
</evidence>
<protein>
    <submittedName>
        <fullName evidence="4">Uncharacterized protein</fullName>
    </submittedName>
</protein>
<evidence type="ECO:0000313" key="5">
    <source>
        <dbReference type="Proteomes" id="UP000507470"/>
    </source>
</evidence>
<feature type="domain" description="DZIP3-like HEPN" evidence="2">
    <location>
        <begin position="37"/>
        <end position="144"/>
    </location>
</feature>
<organism evidence="4 5">
    <name type="scientific">Mytilus coruscus</name>
    <name type="common">Sea mussel</name>
    <dbReference type="NCBI Taxonomy" id="42192"/>
    <lineage>
        <taxon>Eukaryota</taxon>
        <taxon>Metazoa</taxon>
        <taxon>Spiralia</taxon>
        <taxon>Lophotrochozoa</taxon>
        <taxon>Mollusca</taxon>
        <taxon>Bivalvia</taxon>
        <taxon>Autobranchia</taxon>
        <taxon>Pteriomorphia</taxon>
        <taxon>Mytilida</taxon>
        <taxon>Mytiloidea</taxon>
        <taxon>Mytilidae</taxon>
        <taxon>Mytilinae</taxon>
        <taxon>Mytilus</taxon>
    </lineage>
</organism>
<keyword evidence="5" id="KW-1185">Reference proteome</keyword>
<dbReference type="SUPFAM" id="SSF52540">
    <property type="entry name" value="P-loop containing nucleoside triphosphate hydrolases"/>
    <property type="match status" value="1"/>
</dbReference>
<dbReference type="OrthoDB" id="6122878at2759"/>
<dbReference type="EMBL" id="CACVKT020000736">
    <property type="protein sequence ID" value="CAC5362275.1"/>
    <property type="molecule type" value="Genomic_DNA"/>
</dbReference>
<name>A0A6J8A717_MYTCO</name>
<gene>
    <name evidence="4" type="ORF">MCOR_4085</name>
</gene>
<keyword evidence="1" id="KW-0175">Coiled coil</keyword>